<feature type="transmembrane region" description="Helical" evidence="7">
    <location>
        <begin position="155"/>
        <end position="180"/>
    </location>
</feature>
<evidence type="ECO:0000256" key="3">
    <source>
        <dbReference type="ARBA" id="ARBA00022692"/>
    </source>
</evidence>
<organism evidence="9 10">
    <name type="scientific">Flavisphingopyxis soli</name>
    <dbReference type="NCBI Taxonomy" id="2601267"/>
    <lineage>
        <taxon>Bacteria</taxon>
        <taxon>Pseudomonadati</taxon>
        <taxon>Pseudomonadota</taxon>
        <taxon>Alphaproteobacteria</taxon>
        <taxon>Sphingomonadales</taxon>
        <taxon>Sphingopyxidaceae</taxon>
        <taxon>Flavisphingopyxis</taxon>
    </lineage>
</organism>
<evidence type="ECO:0000256" key="6">
    <source>
        <dbReference type="SAM" id="MobiDB-lite"/>
    </source>
</evidence>
<dbReference type="AlphaFoldDB" id="A0A5C6ULZ8"/>
<keyword evidence="4 7" id="KW-1133">Transmembrane helix</keyword>
<dbReference type="SUPFAM" id="SSF161111">
    <property type="entry name" value="Cation efflux protein transmembrane domain-like"/>
    <property type="match status" value="1"/>
</dbReference>
<feature type="transmembrane region" description="Helical" evidence="7">
    <location>
        <begin position="192"/>
        <end position="209"/>
    </location>
</feature>
<feature type="region of interest" description="Disordered" evidence="6">
    <location>
        <begin position="303"/>
        <end position="327"/>
    </location>
</feature>
<keyword evidence="10" id="KW-1185">Reference proteome</keyword>
<sequence length="327" mass="34484">MKTDNTRVLLLALGANVGIGIAKFVAAAITGSSAMLTEGVHSMVDSTNQLLLMYGQKRAKKAPDAQHPMGYGRELYFWSFVVALLVFALGAGISTYEGVLHVMAPEKPVSPLIGYVVLGFAFLLEGGSTVAAFRQFDAARGDKSWWRALVDTKDATTVIILLENGAAMLGIVVAAIGLGLTQLTGDPRFDGIASIVIGLLLGCVAMFLAREAKGLLIGEAADPRLIEGLRRAASRDGIMGIGEIRTIHNGPNQIVAAMNVDFDNRLSAADVERLVDEIERSVCGEFPDVERIYVRPHEDAGIGFGDTRGLDPSSAASGPTGDAAPST</sequence>
<dbReference type="OrthoDB" id="9806522at2"/>
<dbReference type="Pfam" id="PF01545">
    <property type="entry name" value="Cation_efflux"/>
    <property type="match status" value="1"/>
</dbReference>
<dbReference type="PANTHER" id="PTHR13414:SF9">
    <property type="entry name" value="PROTON-COUPLED ZINC ANTIPORTER SLC30A9, MITOCHONDRIAL"/>
    <property type="match status" value="1"/>
</dbReference>
<protein>
    <submittedName>
        <fullName evidence="9">Cation transporter</fullName>
    </submittedName>
</protein>
<dbReference type="Gene3D" id="1.20.1510.10">
    <property type="entry name" value="Cation efflux protein transmembrane domain"/>
    <property type="match status" value="1"/>
</dbReference>
<evidence type="ECO:0000256" key="7">
    <source>
        <dbReference type="SAM" id="Phobius"/>
    </source>
</evidence>
<feature type="transmembrane region" description="Helical" evidence="7">
    <location>
        <begin position="113"/>
        <end position="134"/>
    </location>
</feature>
<dbReference type="Proteomes" id="UP000321129">
    <property type="component" value="Unassembled WGS sequence"/>
</dbReference>
<dbReference type="SUPFAM" id="SSF160240">
    <property type="entry name" value="Cation efflux protein cytoplasmic domain-like"/>
    <property type="match status" value="1"/>
</dbReference>
<comment type="subcellular location">
    <subcellularLocation>
        <location evidence="1">Membrane</location>
        <topology evidence="1">Multi-pass membrane protein</topology>
    </subcellularLocation>
</comment>
<keyword evidence="5 7" id="KW-0472">Membrane</keyword>
<evidence type="ECO:0000256" key="2">
    <source>
        <dbReference type="ARBA" id="ARBA00022448"/>
    </source>
</evidence>
<dbReference type="RefSeq" id="WP_147122040.1">
    <property type="nucleotide sequence ID" value="NZ_VOPY01000001.1"/>
</dbReference>
<gene>
    <name evidence="9" type="ORF">FSZ31_05465</name>
</gene>
<feature type="transmembrane region" description="Helical" evidence="7">
    <location>
        <begin position="75"/>
        <end position="93"/>
    </location>
</feature>
<evidence type="ECO:0000313" key="10">
    <source>
        <dbReference type="Proteomes" id="UP000321129"/>
    </source>
</evidence>
<dbReference type="InterPro" id="IPR040177">
    <property type="entry name" value="SLC30A9"/>
</dbReference>
<evidence type="ECO:0000259" key="8">
    <source>
        <dbReference type="Pfam" id="PF01545"/>
    </source>
</evidence>
<dbReference type="InterPro" id="IPR058533">
    <property type="entry name" value="Cation_efflux_TM"/>
</dbReference>
<feature type="domain" description="Cation efflux protein transmembrane" evidence="8">
    <location>
        <begin position="9"/>
        <end position="216"/>
    </location>
</feature>
<dbReference type="InterPro" id="IPR027469">
    <property type="entry name" value="Cation_efflux_TMD_sf"/>
</dbReference>
<dbReference type="PANTHER" id="PTHR13414">
    <property type="entry name" value="HUEL-CATION TRANSPORTER"/>
    <property type="match status" value="1"/>
</dbReference>
<keyword evidence="2" id="KW-0813">Transport</keyword>
<reference evidence="9 10" key="1">
    <citation type="submission" date="2019-08" db="EMBL/GenBank/DDBJ databases">
        <title>Sphingorhabdus soil sp. nov., isolated from arctic soil.</title>
        <authorList>
            <person name="Liu Y."/>
        </authorList>
    </citation>
    <scope>NUCLEOTIDE SEQUENCE [LARGE SCALE GENOMIC DNA]</scope>
    <source>
        <strain evidence="9 10">D-2Q-5-6</strain>
    </source>
</reference>
<dbReference type="EMBL" id="VOPY01000001">
    <property type="protein sequence ID" value="TXC74163.1"/>
    <property type="molecule type" value="Genomic_DNA"/>
</dbReference>
<proteinExistence type="predicted"/>
<dbReference type="GO" id="GO:0006829">
    <property type="term" value="P:zinc ion transport"/>
    <property type="evidence" value="ECO:0007669"/>
    <property type="project" value="InterPro"/>
</dbReference>
<feature type="transmembrane region" description="Helical" evidence="7">
    <location>
        <begin position="7"/>
        <end position="29"/>
    </location>
</feature>
<dbReference type="InterPro" id="IPR002524">
    <property type="entry name" value="Cation_efflux"/>
</dbReference>
<name>A0A5C6ULZ8_9SPHN</name>
<dbReference type="GO" id="GO:0016020">
    <property type="term" value="C:membrane"/>
    <property type="evidence" value="ECO:0007669"/>
    <property type="project" value="UniProtKB-SubCell"/>
</dbReference>
<dbReference type="GO" id="GO:0008324">
    <property type="term" value="F:monoatomic cation transmembrane transporter activity"/>
    <property type="evidence" value="ECO:0007669"/>
    <property type="project" value="InterPro"/>
</dbReference>
<evidence type="ECO:0000313" key="9">
    <source>
        <dbReference type="EMBL" id="TXC74163.1"/>
    </source>
</evidence>
<evidence type="ECO:0000256" key="1">
    <source>
        <dbReference type="ARBA" id="ARBA00004141"/>
    </source>
</evidence>
<dbReference type="Gene3D" id="3.30.70.1350">
    <property type="entry name" value="Cation efflux protein, cytoplasmic domain"/>
    <property type="match status" value="1"/>
</dbReference>
<keyword evidence="3 7" id="KW-0812">Transmembrane</keyword>
<evidence type="ECO:0000256" key="5">
    <source>
        <dbReference type="ARBA" id="ARBA00023136"/>
    </source>
</evidence>
<dbReference type="NCBIfam" id="TIGR01297">
    <property type="entry name" value="CDF"/>
    <property type="match status" value="1"/>
</dbReference>
<evidence type="ECO:0000256" key="4">
    <source>
        <dbReference type="ARBA" id="ARBA00022989"/>
    </source>
</evidence>
<accession>A0A5C6ULZ8</accession>
<dbReference type="InterPro" id="IPR036837">
    <property type="entry name" value="Cation_efflux_CTD_sf"/>
</dbReference>
<comment type="caution">
    <text evidence="9">The sequence shown here is derived from an EMBL/GenBank/DDBJ whole genome shotgun (WGS) entry which is preliminary data.</text>
</comment>